<evidence type="ECO:0000256" key="2">
    <source>
        <dbReference type="ARBA" id="ARBA00023315"/>
    </source>
</evidence>
<dbReference type="InterPro" id="IPR000182">
    <property type="entry name" value="GNAT_dom"/>
</dbReference>
<dbReference type="SUPFAM" id="SSF55729">
    <property type="entry name" value="Acyl-CoA N-acyltransferases (Nat)"/>
    <property type="match status" value="1"/>
</dbReference>
<dbReference type="RefSeq" id="WP_345334232.1">
    <property type="nucleotide sequence ID" value="NZ_BAABJZ010000015.1"/>
</dbReference>
<sequence>MKIRKALSRDADALWTLRNRAILTGCAAHYPADLLQRWIEGEITDKFRRIVIEQFWLIEQAQHPLACGMITTSHPTTANAPIGQLDAIFVDPKAMGQGAGKAMIGHLEQLGRDAGLTELTLEATLNAAPFYRRCGFIGETVEQYPSPRGFTLDCIPMVKPLK</sequence>
<gene>
    <name evidence="4" type="ORF">GCM10023333_11170</name>
</gene>
<evidence type="ECO:0000259" key="3">
    <source>
        <dbReference type="PROSITE" id="PS51186"/>
    </source>
</evidence>
<evidence type="ECO:0000313" key="4">
    <source>
        <dbReference type="EMBL" id="GAA4879127.1"/>
    </source>
</evidence>
<dbReference type="CDD" id="cd04301">
    <property type="entry name" value="NAT_SF"/>
    <property type="match status" value="1"/>
</dbReference>
<keyword evidence="2" id="KW-0012">Acyltransferase</keyword>
<dbReference type="Proteomes" id="UP001499988">
    <property type="component" value="Unassembled WGS sequence"/>
</dbReference>
<dbReference type="InterPro" id="IPR050832">
    <property type="entry name" value="Bact_Acetyltransf"/>
</dbReference>
<keyword evidence="5" id="KW-1185">Reference proteome</keyword>
<dbReference type="PANTHER" id="PTHR43877:SF2">
    <property type="entry name" value="AMINOALKYLPHOSPHONATE N-ACETYLTRANSFERASE-RELATED"/>
    <property type="match status" value="1"/>
</dbReference>
<reference evidence="5" key="1">
    <citation type="journal article" date="2019" name="Int. J. Syst. Evol. Microbiol.">
        <title>The Global Catalogue of Microorganisms (GCM) 10K type strain sequencing project: providing services to taxonomists for standard genome sequencing and annotation.</title>
        <authorList>
            <consortium name="The Broad Institute Genomics Platform"/>
            <consortium name="The Broad Institute Genome Sequencing Center for Infectious Disease"/>
            <person name="Wu L."/>
            <person name="Ma J."/>
        </authorList>
    </citation>
    <scope>NUCLEOTIDE SEQUENCE [LARGE SCALE GENOMIC DNA]</scope>
    <source>
        <strain evidence="5">JCM 18401</strain>
    </source>
</reference>
<dbReference type="PROSITE" id="PS51186">
    <property type="entry name" value="GNAT"/>
    <property type="match status" value="1"/>
</dbReference>
<feature type="domain" description="N-acetyltransferase" evidence="3">
    <location>
        <begin position="1"/>
        <end position="162"/>
    </location>
</feature>
<dbReference type="Pfam" id="PF13508">
    <property type="entry name" value="Acetyltransf_7"/>
    <property type="match status" value="1"/>
</dbReference>
<evidence type="ECO:0000313" key="5">
    <source>
        <dbReference type="Proteomes" id="UP001499988"/>
    </source>
</evidence>
<dbReference type="EMBL" id="BAABJZ010000015">
    <property type="protein sequence ID" value="GAA4879127.1"/>
    <property type="molecule type" value="Genomic_DNA"/>
</dbReference>
<dbReference type="PANTHER" id="PTHR43877">
    <property type="entry name" value="AMINOALKYLPHOSPHONATE N-ACETYLTRANSFERASE-RELATED-RELATED"/>
    <property type="match status" value="1"/>
</dbReference>
<proteinExistence type="predicted"/>
<protein>
    <submittedName>
        <fullName evidence="4">GNAT family N-acetyltransferase</fullName>
    </submittedName>
</protein>
<keyword evidence="1" id="KW-0808">Transferase</keyword>
<name>A0ABP9EK14_9GAMM</name>
<comment type="caution">
    <text evidence="4">The sequence shown here is derived from an EMBL/GenBank/DDBJ whole genome shotgun (WGS) entry which is preliminary data.</text>
</comment>
<organism evidence="4 5">
    <name type="scientific">Ferrimonas pelagia</name>
    <dbReference type="NCBI Taxonomy" id="1177826"/>
    <lineage>
        <taxon>Bacteria</taxon>
        <taxon>Pseudomonadati</taxon>
        <taxon>Pseudomonadota</taxon>
        <taxon>Gammaproteobacteria</taxon>
        <taxon>Alteromonadales</taxon>
        <taxon>Ferrimonadaceae</taxon>
        <taxon>Ferrimonas</taxon>
    </lineage>
</organism>
<dbReference type="Gene3D" id="3.40.630.30">
    <property type="match status" value="1"/>
</dbReference>
<evidence type="ECO:0000256" key="1">
    <source>
        <dbReference type="ARBA" id="ARBA00022679"/>
    </source>
</evidence>
<accession>A0ABP9EK14</accession>
<dbReference type="InterPro" id="IPR016181">
    <property type="entry name" value="Acyl_CoA_acyltransferase"/>
</dbReference>